<dbReference type="Proteomes" id="UP000439994">
    <property type="component" value="Unassembled WGS sequence"/>
</dbReference>
<evidence type="ECO:0000313" key="2">
    <source>
        <dbReference type="EMBL" id="MUH72581.1"/>
    </source>
</evidence>
<keyword evidence="1" id="KW-0472">Membrane</keyword>
<keyword evidence="1" id="KW-0812">Transmembrane</keyword>
<dbReference type="GO" id="GO:0005886">
    <property type="term" value="C:plasma membrane"/>
    <property type="evidence" value="ECO:0007669"/>
    <property type="project" value="TreeGrafter"/>
</dbReference>
<accession>A0A6N8FE11</accession>
<dbReference type="PANTHER" id="PTHR33507:SF3">
    <property type="entry name" value="INNER MEMBRANE PROTEIN YBBJ"/>
    <property type="match status" value="1"/>
</dbReference>
<dbReference type="OrthoDB" id="7863671at2"/>
<dbReference type="Gene3D" id="2.40.50.140">
    <property type="entry name" value="Nucleic acid-binding proteins"/>
    <property type="match status" value="1"/>
</dbReference>
<proteinExistence type="predicted"/>
<dbReference type="PANTHER" id="PTHR33507">
    <property type="entry name" value="INNER MEMBRANE PROTEIN YBBJ"/>
    <property type="match status" value="1"/>
</dbReference>
<keyword evidence="1" id="KW-1133">Transmembrane helix</keyword>
<evidence type="ECO:0000256" key="1">
    <source>
        <dbReference type="SAM" id="Phobius"/>
    </source>
</evidence>
<gene>
    <name evidence="2" type="ORF">GNP35_08800</name>
</gene>
<dbReference type="InterPro" id="IPR052165">
    <property type="entry name" value="Membrane_assoc_protease"/>
</dbReference>
<reference evidence="2 3" key="1">
    <citation type="submission" date="2019-11" db="EMBL/GenBank/DDBJ databases">
        <title>P. haliotis isolates from Z. marina roots.</title>
        <authorList>
            <person name="Cohen M."/>
            <person name="Jospin G."/>
            <person name="Eisen J.A."/>
            <person name="Coil D.A."/>
        </authorList>
    </citation>
    <scope>NUCLEOTIDE SEQUENCE [LARGE SCALE GENOMIC DNA]</scope>
    <source>
        <strain evidence="2 3">UCD-MCMsp1aY</strain>
    </source>
</reference>
<name>A0A6N8FE11_9GAMM</name>
<feature type="transmembrane region" description="Helical" evidence="1">
    <location>
        <begin position="12"/>
        <end position="36"/>
    </location>
</feature>
<evidence type="ECO:0000313" key="3">
    <source>
        <dbReference type="Proteomes" id="UP000439994"/>
    </source>
</evidence>
<comment type="caution">
    <text evidence="2">The sequence shown here is derived from an EMBL/GenBank/DDBJ whole genome shotgun (WGS) entry which is preliminary data.</text>
</comment>
<sequence>MTFFENTAQMLMAAGVIMAAIDIVLLGFATFFLTLVGLAVLTTGILLHFGIITDSWTMLSLSIAVLSGLYSALLWKPLTKLQKSQPKTNVHSDLFGHQFRLETGVSPESAGSYQYSGITWRIESDEELVAGTQVEVTDIQVGMMTVKSLGK</sequence>
<dbReference type="EMBL" id="WOCD01000003">
    <property type="protein sequence ID" value="MUH72581.1"/>
    <property type="molecule type" value="Genomic_DNA"/>
</dbReference>
<dbReference type="RefSeq" id="WP_155695746.1">
    <property type="nucleotide sequence ID" value="NZ_BAAAFQ010000004.1"/>
</dbReference>
<organism evidence="2 3">
    <name type="scientific">Psychrosphaera haliotis</name>
    <dbReference type="NCBI Taxonomy" id="555083"/>
    <lineage>
        <taxon>Bacteria</taxon>
        <taxon>Pseudomonadati</taxon>
        <taxon>Pseudomonadota</taxon>
        <taxon>Gammaproteobacteria</taxon>
        <taxon>Alteromonadales</taxon>
        <taxon>Pseudoalteromonadaceae</taxon>
        <taxon>Psychrosphaera</taxon>
    </lineage>
</organism>
<protein>
    <submittedName>
        <fullName evidence="2">NfeD family protein</fullName>
    </submittedName>
</protein>
<dbReference type="InterPro" id="IPR012340">
    <property type="entry name" value="NA-bd_OB-fold"/>
</dbReference>
<feature type="transmembrane region" description="Helical" evidence="1">
    <location>
        <begin position="56"/>
        <end position="75"/>
    </location>
</feature>
<keyword evidence="3" id="KW-1185">Reference proteome</keyword>
<dbReference type="AlphaFoldDB" id="A0A6N8FE11"/>